<keyword evidence="2" id="KW-1185">Reference proteome</keyword>
<dbReference type="EMBL" id="JARKHS020007427">
    <property type="protein sequence ID" value="KAK8781697.1"/>
    <property type="molecule type" value="Genomic_DNA"/>
</dbReference>
<sequence length="140" mass="15674">MPRLPVDDYKVVVRPRVGLSLRAVATPTIFTAVCRGLGLNYQEPLNTDRLRVNPVNDTFTISTPVDTRAQKYVAMMNLQPKDQILEMSAYLPPPDDSARGIIYQTHSGENYKEIMDGVNLFNPTLPIVDAQQLERSPQSS</sequence>
<evidence type="ECO:0000313" key="2">
    <source>
        <dbReference type="Proteomes" id="UP001321473"/>
    </source>
</evidence>
<name>A0AAQ4F3L4_AMBAM</name>
<dbReference type="AlphaFoldDB" id="A0AAQ4F3L4"/>
<organism evidence="1 2">
    <name type="scientific">Amblyomma americanum</name>
    <name type="common">Lone star tick</name>
    <dbReference type="NCBI Taxonomy" id="6943"/>
    <lineage>
        <taxon>Eukaryota</taxon>
        <taxon>Metazoa</taxon>
        <taxon>Ecdysozoa</taxon>
        <taxon>Arthropoda</taxon>
        <taxon>Chelicerata</taxon>
        <taxon>Arachnida</taxon>
        <taxon>Acari</taxon>
        <taxon>Parasitiformes</taxon>
        <taxon>Ixodida</taxon>
        <taxon>Ixodoidea</taxon>
        <taxon>Ixodidae</taxon>
        <taxon>Amblyomminae</taxon>
        <taxon>Amblyomma</taxon>
    </lineage>
</organism>
<comment type="caution">
    <text evidence="1">The sequence shown here is derived from an EMBL/GenBank/DDBJ whole genome shotgun (WGS) entry which is preliminary data.</text>
</comment>
<reference evidence="1 2" key="1">
    <citation type="journal article" date="2023" name="Arcadia Sci">
        <title>De novo assembly of a long-read Amblyomma americanum tick genome.</title>
        <authorList>
            <person name="Chou S."/>
            <person name="Poskanzer K.E."/>
            <person name="Rollins M."/>
            <person name="Thuy-Boun P.S."/>
        </authorList>
    </citation>
    <scope>NUCLEOTIDE SEQUENCE [LARGE SCALE GENOMIC DNA]</scope>
    <source>
        <strain evidence="1">F_SG_1</strain>
        <tissue evidence="1">Salivary glands</tissue>
    </source>
</reference>
<accession>A0AAQ4F3L4</accession>
<dbReference type="Proteomes" id="UP001321473">
    <property type="component" value="Unassembled WGS sequence"/>
</dbReference>
<protein>
    <submittedName>
        <fullName evidence="1">Uncharacterized protein</fullName>
    </submittedName>
</protein>
<proteinExistence type="predicted"/>
<evidence type="ECO:0000313" key="1">
    <source>
        <dbReference type="EMBL" id="KAK8781697.1"/>
    </source>
</evidence>
<gene>
    <name evidence="1" type="ORF">V5799_016960</name>
</gene>